<evidence type="ECO:0000256" key="1">
    <source>
        <dbReference type="ARBA" id="ARBA00004236"/>
    </source>
</evidence>
<evidence type="ECO:0000256" key="6">
    <source>
        <dbReference type="SAM" id="MobiDB-lite"/>
    </source>
</evidence>
<feature type="transmembrane region" description="Helical" evidence="7">
    <location>
        <begin position="28"/>
        <end position="45"/>
    </location>
</feature>
<evidence type="ECO:0000256" key="2">
    <source>
        <dbReference type="ARBA" id="ARBA00022475"/>
    </source>
</evidence>
<dbReference type="AlphaFoldDB" id="A0A857J614"/>
<proteinExistence type="predicted"/>
<gene>
    <name evidence="8" type="ORF">GT347_14935</name>
</gene>
<keyword evidence="5 7" id="KW-0472">Membrane</keyword>
<keyword evidence="3 7" id="KW-0812">Transmembrane</keyword>
<feature type="compositionally biased region" description="Low complexity" evidence="6">
    <location>
        <begin position="122"/>
        <end position="132"/>
    </location>
</feature>
<protein>
    <recommendedName>
        <fullName evidence="10">Flagellar biosynthesis protein FliO</fullName>
    </recommendedName>
</protein>
<dbReference type="KEGG" id="xyk:GT347_14935"/>
<comment type="subcellular location">
    <subcellularLocation>
        <location evidence="1">Cell membrane</location>
    </subcellularLocation>
</comment>
<evidence type="ECO:0000256" key="7">
    <source>
        <dbReference type="SAM" id="Phobius"/>
    </source>
</evidence>
<evidence type="ECO:0000313" key="9">
    <source>
        <dbReference type="Proteomes" id="UP000464787"/>
    </source>
</evidence>
<dbReference type="InterPro" id="IPR022781">
    <property type="entry name" value="Flagellar_biosynth_FliO"/>
</dbReference>
<feature type="compositionally biased region" description="Pro residues" evidence="6">
    <location>
        <begin position="133"/>
        <end position="144"/>
    </location>
</feature>
<evidence type="ECO:0000256" key="4">
    <source>
        <dbReference type="ARBA" id="ARBA00022989"/>
    </source>
</evidence>
<feature type="region of interest" description="Disordered" evidence="6">
    <location>
        <begin position="119"/>
        <end position="144"/>
    </location>
</feature>
<dbReference type="EMBL" id="CP047650">
    <property type="protein sequence ID" value="QHI99157.1"/>
    <property type="molecule type" value="Genomic_DNA"/>
</dbReference>
<evidence type="ECO:0000256" key="3">
    <source>
        <dbReference type="ARBA" id="ARBA00022692"/>
    </source>
</evidence>
<keyword evidence="4 7" id="KW-1133">Transmembrane helix</keyword>
<dbReference type="Proteomes" id="UP000464787">
    <property type="component" value="Chromosome"/>
</dbReference>
<keyword evidence="9" id="KW-1185">Reference proteome</keyword>
<accession>A0A857J614</accession>
<dbReference type="GO" id="GO:0044781">
    <property type="term" value="P:bacterial-type flagellum organization"/>
    <property type="evidence" value="ECO:0007669"/>
    <property type="project" value="InterPro"/>
</dbReference>
<keyword evidence="2" id="KW-1003">Cell membrane</keyword>
<dbReference type="Pfam" id="PF04347">
    <property type="entry name" value="FliO"/>
    <property type="match status" value="1"/>
</dbReference>
<evidence type="ECO:0000313" key="8">
    <source>
        <dbReference type="EMBL" id="QHI99157.1"/>
    </source>
</evidence>
<name>A0A857J614_9BURK</name>
<evidence type="ECO:0008006" key="10">
    <source>
        <dbReference type="Google" id="ProtNLM"/>
    </source>
</evidence>
<organism evidence="8 9">
    <name type="scientific">Xylophilus rhododendri</name>
    <dbReference type="NCBI Taxonomy" id="2697032"/>
    <lineage>
        <taxon>Bacteria</taxon>
        <taxon>Pseudomonadati</taxon>
        <taxon>Pseudomonadota</taxon>
        <taxon>Betaproteobacteria</taxon>
        <taxon>Burkholderiales</taxon>
        <taxon>Xylophilus</taxon>
    </lineage>
</organism>
<sequence>MPSASTGSAEPLPSSIPVRREEPEGTPTIAAAVLLVLVLIAAVALQRHWLRQRKAPPAARAQTTHGGTLRRLFAPVLAAPEFSVRSSRRLTPRASLHLVEWRGRQLLLGCTDAGIAVLDRQPAPASAPDALPDSPPDSPEPAKP</sequence>
<feature type="region of interest" description="Disordered" evidence="6">
    <location>
        <begin position="1"/>
        <end position="22"/>
    </location>
</feature>
<evidence type="ECO:0000256" key="5">
    <source>
        <dbReference type="ARBA" id="ARBA00023136"/>
    </source>
</evidence>
<reference evidence="8 9" key="1">
    <citation type="submission" date="2020-01" db="EMBL/GenBank/DDBJ databases">
        <title>Genome sequencing of strain KACC 21265.</title>
        <authorList>
            <person name="Heo J."/>
            <person name="Kim S.-J."/>
            <person name="Kim J.-S."/>
            <person name="Hong S.-B."/>
            <person name="Kwon S.-W."/>
        </authorList>
    </citation>
    <scope>NUCLEOTIDE SEQUENCE [LARGE SCALE GENOMIC DNA]</scope>
    <source>
        <strain evidence="8 9">KACC 21265</strain>
    </source>
</reference>
<dbReference type="RefSeq" id="WP_160552938.1">
    <property type="nucleotide sequence ID" value="NZ_CP047650.1"/>
</dbReference>
<dbReference type="GO" id="GO:0016020">
    <property type="term" value="C:membrane"/>
    <property type="evidence" value="ECO:0007669"/>
    <property type="project" value="InterPro"/>
</dbReference>